<evidence type="ECO:0000313" key="3">
    <source>
        <dbReference type="Proteomes" id="UP000297777"/>
    </source>
</evidence>
<dbReference type="EMBL" id="PQXH01000304">
    <property type="protein sequence ID" value="TGO07226.1"/>
    <property type="molecule type" value="Genomic_DNA"/>
</dbReference>
<comment type="caution">
    <text evidence="2">The sequence shown here is derived from an EMBL/GenBank/DDBJ whole genome shotgun (WGS) entry which is preliminary data.</text>
</comment>
<dbReference type="Proteomes" id="UP000297777">
    <property type="component" value="Unassembled WGS sequence"/>
</dbReference>
<keyword evidence="3" id="KW-1185">Reference proteome</keyword>
<accession>A0A4Z1E5E8</accession>
<sequence>MEPIKEIEGTLEKFTTYALSFRSILKYGENIDRIDLDFSSCTTWPEEVIKCISWYMHTHDQYQVPVKMRKGSKNSIVLDVTRFLLSKTTHDSKPWVVGYVRKRCHRLMRDLITTWYAQGYLTKTQNIFRKSLMFKECWERAREQLDRLTSDESNILGNEESFAKRKAGDIGPLNGNSKKVRQDMAADDTTTINTYDRLDLVEDWINHNSVSNVHAEINPTHPITFQKSVMIDPELQQAVSNQRNISSNPSGESGSVIDTNLENEWRVNERDELRSRPYEVFPGDELSPHSTKTITPKSFRTPIIYPALPQTPPSQMILNESPTRTVRADRYTNTTSSHEELHSISDSEDMTSLPVEKIMKINTILECFRSTAIIITPERGLWVMVPAGPVLDDFNFHTWYSQKFGLDESQGLRFHYMDSSLNPTSCPVDVGRSDREGIILKQHLFFDFVETFNHFKGKLRTYRIAVIPENMVRLSISCRKYPLENKEKLFKFYHECGEKTPIFSMPKPLNSQRKNQKISISGTHYQQERRLDSSSLLHVMEPSNASPNGPPSHISKFASSRIHGTKLGIQAPTLLPPINLPLRKLPPLGELDNGRFINHYQLAGEPEVVVRVQKADGKFTGPLRNAPFGPGVKTQDFFTWSTIVASQPSTSIPDMLQICFKDAIPIIEYEIYRGDERQFTKMWRNILPQCRRTVAIMSPLSEFVIFIRAFYWHVGSS</sequence>
<evidence type="ECO:0000256" key="1">
    <source>
        <dbReference type="SAM" id="MobiDB-lite"/>
    </source>
</evidence>
<feature type="region of interest" description="Disordered" evidence="1">
    <location>
        <begin position="242"/>
        <end position="263"/>
    </location>
</feature>
<organism evidence="2 3">
    <name type="scientific">Botrytis tulipae</name>
    <dbReference type="NCBI Taxonomy" id="87230"/>
    <lineage>
        <taxon>Eukaryota</taxon>
        <taxon>Fungi</taxon>
        <taxon>Dikarya</taxon>
        <taxon>Ascomycota</taxon>
        <taxon>Pezizomycotina</taxon>
        <taxon>Leotiomycetes</taxon>
        <taxon>Helotiales</taxon>
        <taxon>Sclerotiniaceae</taxon>
        <taxon>Botrytis</taxon>
    </lineage>
</organism>
<protein>
    <submittedName>
        <fullName evidence="2">Uncharacterized protein</fullName>
    </submittedName>
</protein>
<dbReference type="OrthoDB" id="3519136at2759"/>
<gene>
    <name evidence="2" type="ORF">BTUL_0306g00040</name>
</gene>
<dbReference type="AlphaFoldDB" id="A0A4Z1E5E8"/>
<feature type="compositionally biased region" description="Polar residues" evidence="1">
    <location>
        <begin position="242"/>
        <end position="262"/>
    </location>
</feature>
<proteinExistence type="predicted"/>
<name>A0A4Z1E5E8_9HELO</name>
<evidence type="ECO:0000313" key="2">
    <source>
        <dbReference type="EMBL" id="TGO07226.1"/>
    </source>
</evidence>
<reference evidence="2 3" key="1">
    <citation type="submission" date="2017-12" db="EMBL/GenBank/DDBJ databases">
        <title>Comparative genomics of Botrytis spp.</title>
        <authorList>
            <person name="Valero-Jimenez C.A."/>
            <person name="Tapia P."/>
            <person name="Veloso J."/>
            <person name="Silva-Moreno E."/>
            <person name="Staats M."/>
            <person name="Valdes J.H."/>
            <person name="Van Kan J.A.L."/>
        </authorList>
    </citation>
    <scope>NUCLEOTIDE SEQUENCE [LARGE SCALE GENOMIC DNA]</scope>
    <source>
        <strain evidence="2 3">Bt9001</strain>
    </source>
</reference>